<dbReference type="SUPFAM" id="SSF48613">
    <property type="entry name" value="Heme oxygenase-like"/>
    <property type="match status" value="1"/>
</dbReference>
<dbReference type="Gene3D" id="1.20.910.10">
    <property type="entry name" value="Heme oxygenase-like"/>
    <property type="match status" value="1"/>
</dbReference>
<name>A0A5E4PH89_9COXI</name>
<sequence length="305" mass="36080">MNISENDLLMAFKKNNEIFLRKIHLYLNEAYRNLIYNQDEDQALNEMQICKLRYIENVWIENEMVDCMNRYDCSRPIHSIEDAADVLAGHPVFQHPLYSYLRQEASLEEVKFLIWNDSVLNLEFFDYLILAMVGVSEPVRLEIAKNVWDEAGRGCLQQFHTILFRRILARLGMHYDRYEVVNQMSWEGLAGINLFSYMSLYQHHKIKYFGVLAATEMLDPPHYLQLLTGFSRLRMSAAVNPAYYQEHAEIDIQHAGSWMNKIILPELSRCPEKISDFWLGFYLRLDSVQRYYDVLLKHFLTRKAA</sequence>
<evidence type="ECO:0000313" key="1">
    <source>
        <dbReference type="EMBL" id="VVC76274.1"/>
    </source>
</evidence>
<accession>A0A5E4PH89</accession>
<dbReference type="EMBL" id="LR699119">
    <property type="protein sequence ID" value="VVC76274.1"/>
    <property type="molecule type" value="Genomic_DNA"/>
</dbReference>
<gene>
    <name evidence="1" type="ORF">AQUSIP_15830</name>
</gene>
<dbReference type="SMART" id="SM01236">
    <property type="entry name" value="Haem_oxygenase_2"/>
    <property type="match status" value="1"/>
</dbReference>
<dbReference type="InterPro" id="IPR016084">
    <property type="entry name" value="Haem_Oase-like_multi-hlx"/>
</dbReference>
<organism evidence="1 2">
    <name type="scientific">Aquicella siphonis</name>
    <dbReference type="NCBI Taxonomy" id="254247"/>
    <lineage>
        <taxon>Bacteria</taxon>
        <taxon>Pseudomonadati</taxon>
        <taxon>Pseudomonadota</taxon>
        <taxon>Gammaproteobacteria</taxon>
        <taxon>Legionellales</taxon>
        <taxon>Coxiellaceae</taxon>
        <taxon>Aquicella</taxon>
    </lineage>
</organism>
<dbReference type="Pfam" id="PF14518">
    <property type="entry name" value="Haem_oxygenas_2"/>
    <property type="match status" value="1"/>
</dbReference>
<proteinExistence type="predicted"/>
<protein>
    <recommendedName>
        <fullName evidence="3">Iron-containing redox enzyme family protein</fullName>
    </recommendedName>
</protein>
<dbReference type="AlphaFoldDB" id="A0A5E4PH89"/>
<evidence type="ECO:0000313" key="2">
    <source>
        <dbReference type="Proteomes" id="UP000324194"/>
    </source>
</evidence>
<reference evidence="1 2" key="1">
    <citation type="submission" date="2019-08" db="EMBL/GenBank/DDBJ databases">
        <authorList>
            <person name="Guy L."/>
        </authorList>
    </citation>
    <scope>NUCLEOTIDE SEQUENCE [LARGE SCALE GENOMIC DNA]</scope>
    <source>
        <strain evidence="1 2">SGT-108</strain>
    </source>
</reference>
<dbReference type="KEGG" id="asip:AQUSIP_15830"/>
<keyword evidence="2" id="KW-1185">Reference proteome</keyword>
<evidence type="ECO:0008006" key="3">
    <source>
        <dbReference type="Google" id="ProtNLM"/>
    </source>
</evidence>
<dbReference type="RefSeq" id="WP_172622780.1">
    <property type="nucleotide sequence ID" value="NZ_LR699119.1"/>
</dbReference>
<dbReference type="Proteomes" id="UP000324194">
    <property type="component" value="Chromosome 1"/>
</dbReference>